<dbReference type="EMBL" id="GGEC01085046">
    <property type="protein sequence ID" value="MBX65530.1"/>
    <property type="molecule type" value="Transcribed_RNA"/>
</dbReference>
<protein>
    <submittedName>
        <fullName evidence="1">Uncharacterized protein</fullName>
    </submittedName>
</protein>
<accession>A0A2P2QER1</accession>
<name>A0A2P2QER1_RHIMU</name>
<dbReference type="AlphaFoldDB" id="A0A2P2QER1"/>
<reference evidence="1" key="1">
    <citation type="submission" date="2018-02" db="EMBL/GenBank/DDBJ databases">
        <title>Rhizophora mucronata_Transcriptome.</title>
        <authorList>
            <person name="Meera S.P."/>
            <person name="Sreeshan A."/>
            <person name="Augustine A."/>
        </authorList>
    </citation>
    <scope>NUCLEOTIDE SEQUENCE</scope>
    <source>
        <tissue evidence="1">Leaf</tissue>
    </source>
</reference>
<proteinExistence type="predicted"/>
<sequence>MFSISIIGTPSVRWCTEFSHFRPCPTACLP</sequence>
<evidence type="ECO:0000313" key="1">
    <source>
        <dbReference type="EMBL" id="MBX65530.1"/>
    </source>
</evidence>
<organism evidence="1">
    <name type="scientific">Rhizophora mucronata</name>
    <name type="common">Asiatic mangrove</name>
    <dbReference type="NCBI Taxonomy" id="61149"/>
    <lineage>
        <taxon>Eukaryota</taxon>
        <taxon>Viridiplantae</taxon>
        <taxon>Streptophyta</taxon>
        <taxon>Embryophyta</taxon>
        <taxon>Tracheophyta</taxon>
        <taxon>Spermatophyta</taxon>
        <taxon>Magnoliopsida</taxon>
        <taxon>eudicotyledons</taxon>
        <taxon>Gunneridae</taxon>
        <taxon>Pentapetalae</taxon>
        <taxon>rosids</taxon>
        <taxon>fabids</taxon>
        <taxon>Malpighiales</taxon>
        <taxon>Rhizophoraceae</taxon>
        <taxon>Rhizophora</taxon>
    </lineage>
</organism>